<sequence length="790" mass="92458">MSSRYEERDDRYRSDDRRRDRDRDEPASSDRHRTRDRDVDDREARRHRKDDDDRRKGRSDSRSRSRERYSKRRRDRSESRDRGEKDKKKRHRSRSPSPHSLKKAEKKAAKAARRREAELQAARQVAEISMYTAEDNPFGDSNLGQQFKWVKKREQEKKLGISDEEAARRDQVRRLEAKEELERLNKRRAEREVEMQLREEEEARLARLAESAQMAEWVAKEDDFQLEQSRRRAGIRMRENRAKAIDFLAINLRFADPTNGGDGGARAGLTGPGEEDVWGWEDAGLEWDIDEPWLIFENLTLEDMEELSGDIKMYLSLEKAPVNIEFWECMEKICRDRIRQKHLERDPSLNAAQGRSTNVAVETDIARLLEGKTHEQLLALEQSVRMKLARASKEPIDVDYWEGLLRSLEVWKAKSKLHQIHLVVMQNRLEQLRQRQREQALKVQEELGGKMAGGDSLDPAAAARQAAELAAEEMDLGDDLGEAGEDEQVEPYDREMSPELLDGKELSYEDRSLPIVDEEESLRALFAARRLVTSTTFIPRAQRATNVQETVNAPSFADLAAERLYREEAAKNLDEDEEFFNLDEGLFNPGTYTWEDKFRARKPRFFNRVHTGFEWNKYNQTHYDSDNPPPKVVQGYKFNIFYPDLIDKTETPSYKFVRDKNDPDTCLLVFTAGPPYEDIAFRIVDKEWEYSHKRGFRSSFDRGVLQLYFNFKRQFYRQVETVDLIIVAQLLIWILLPIIQEMIQSYIVPFCLRVAAGSRSLCLVCPLICIKLVFCHDRVDIYTTFTMTSI</sequence>
<dbReference type="PANTHER" id="PTHR21737:SF4">
    <property type="entry name" value="SPLICING FACTOR CACTIN"/>
    <property type="match status" value="1"/>
</dbReference>
<proteinExistence type="inferred from homology"/>
<accession>A0A8K0NTI9</accession>
<dbReference type="GO" id="GO:0045292">
    <property type="term" value="P:mRNA cis splicing, via spliceosome"/>
    <property type="evidence" value="ECO:0007669"/>
    <property type="project" value="TreeGrafter"/>
</dbReference>
<dbReference type="GO" id="GO:0005737">
    <property type="term" value="C:cytoplasm"/>
    <property type="evidence" value="ECO:0007669"/>
    <property type="project" value="TreeGrafter"/>
</dbReference>
<evidence type="ECO:0000256" key="4">
    <source>
        <dbReference type="SAM" id="MobiDB-lite"/>
    </source>
</evidence>
<dbReference type="Pfam" id="PF09732">
    <property type="entry name" value="CactinC_cactus"/>
    <property type="match status" value="1"/>
</dbReference>
<dbReference type="Proteomes" id="UP000812966">
    <property type="component" value="Unassembled WGS sequence"/>
</dbReference>
<feature type="domain" description="Splicing factor cactin central" evidence="6">
    <location>
        <begin position="207"/>
        <end position="421"/>
    </location>
</feature>
<gene>
    <name evidence="7" type="ORF">FFLO_00714</name>
</gene>
<evidence type="ECO:0000256" key="2">
    <source>
        <dbReference type="ARBA" id="ARBA00034534"/>
    </source>
</evidence>
<keyword evidence="8" id="KW-1185">Reference proteome</keyword>
<protein>
    <recommendedName>
        <fullName evidence="2">Splicing factor Cactin</fullName>
    </recommendedName>
</protein>
<feature type="compositionally biased region" description="Basic residues" evidence="4">
    <location>
        <begin position="87"/>
        <end position="101"/>
    </location>
</feature>
<dbReference type="Pfam" id="PF10312">
    <property type="entry name" value="Cactin_mid"/>
    <property type="match status" value="1"/>
</dbReference>
<dbReference type="AlphaFoldDB" id="A0A8K0NTI9"/>
<feature type="compositionally biased region" description="Basic and acidic residues" evidence="4">
    <location>
        <begin position="1"/>
        <end position="68"/>
    </location>
</feature>
<name>A0A8K0NTI9_9TREE</name>
<feature type="compositionally biased region" description="Basic and acidic residues" evidence="4">
    <location>
        <begin position="102"/>
        <end position="118"/>
    </location>
</feature>
<reference evidence="7" key="1">
    <citation type="submission" date="2020-04" db="EMBL/GenBank/DDBJ databases">
        <title>Analysis of mating type loci in Filobasidium floriforme.</title>
        <authorList>
            <person name="Nowrousian M."/>
        </authorList>
    </citation>
    <scope>NUCLEOTIDE SEQUENCE</scope>
    <source>
        <strain evidence="7">CBS 6242</strain>
    </source>
</reference>
<dbReference type="SMART" id="SM01050">
    <property type="entry name" value="CactinC_cactus"/>
    <property type="match status" value="1"/>
</dbReference>
<evidence type="ECO:0000313" key="7">
    <source>
        <dbReference type="EMBL" id="KAG7571362.1"/>
    </source>
</evidence>
<feature type="coiled-coil region" evidence="3">
    <location>
        <begin position="167"/>
        <end position="206"/>
    </location>
</feature>
<organism evidence="7 8">
    <name type="scientific">Filobasidium floriforme</name>
    <dbReference type="NCBI Taxonomy" id="5210"/>
    <lineage>
        <taxon>Eukaryota</taxon>
        <taxon>Fungi</taxon>
        <taxon>Dikarya</taxon>
        <taxon>Basidiomycota</taxon>
        <taxon>Agaricomycotina</taxon>
        <taxon>Tremellomycetes</taxon>
        <taxon>Filobasidiales</taxon>
        <taxon>Filobasidiaceae</taxon>
        <taxon>Filobasidium</taxon>
    </lineage>
</organism>
<keyword evidence="3" id="KW-0175">Coiled coil</keyword>
<feature type="region of interest" description="Disordered" evidence="4">
    <location>
        <begin position="1"/>
        <end position="121"/>
    </location>
</feature>
<evidence type="ECO:0000256" key="3">
    <source>
        <dbReference type="SAM" id="Coils"/>
    </source>
</evidence>
<dbReference type="PANTHER" id="PTHR21737">
    <property type="entry name" value="POLYGLUTAMINE BINDING PROTEIN 1/MARVEL MEMBRANE-ASSOCIATING DOMAIN CONTAINING 3"/>
    <property type="match status" value="1"/>
</dbReference>
<comment type="caution">
    <text evidence="7">The sequence shown here is derived from an EMBL/GenBank/DDBJ whole genome shotgun (WGS) entry which is preliminary data.</text>
</comment>
<dbReference type="InterPro" id="IPR018816">
    <property type="entry name" value="Cactin_central"/>
</dbReference>
<evidence type="ECO:0000259" key="5">
    <source>
        <dbReference type="Pfam" id="PF09732"/>
    </source>
</evidence>
<feature type="domain" description="Splicing factor Cactin C-terminal" evidence="5">
    <location>
        <begin position="594"/>
        <end position="718"/>
    </location>
</feature>
<feature type="compositionally biased region" description="Basic and acidic residues" evidence="4">
    <location>
        <begin position="75"/>
        <end position="86"/>
    </location>
</feature>
<dbReference type="EMBL" id="JABELV010000008">
    <property type="protein sequence ID" value="KAG7571362.1"/>
    <property type="molecule type" value="Genomic_DNA"/>
</dbReference>
<dbReference type="InterPro" id="IPR019134">
    <property type="entry name" value="Cactin_C"/>
</dbReference>
<evidence type="ECO:0000259" key="6">
    <source>
        <dbReference type="Pfam" id="PF10312"/>
    </source>
</evidence>
<evidence type="ECO:0000256" key="1">
    <source>
        <dbReference type="ARBA" id="ARBA00006895"/>
    </source>
</evidence>
<dbReference type="GO" id="GO:0005681">
    <property type="term" value="C:spliceosomal complex"/>
    <property type="evidence" value="ECO:0007669"/>
    <property type="project" value="TreeGrafter"/>
</dbReference>
<comment type="similarity">
    <text evidence="1">Belongs to the CACTIN family.</text>
</comment>
<evidence type="ECO:0000313" key="8">
    <source>
        <dbReference type="Proteomes" id="UP000812966"/>
    </source>
</evidence>